<organism evidence="2 3">
    <name type="scientific">Lucilia cuprina</name>
    <name type="common">Green bottle fly</name>
    <name type="synonym">Australian sheep blowfly</name>
    <dbReference type="NCBI Taxonomy" id="7375"/>
    <lineage>
        <taxon>Eukaryota</taxon>
        <taxon>Metazoa</taxon>
        <taxon>Ecdysozoa</taxon>
        <taxon>Arthropoda</taxon>
        <taxon>Hexapoda</taxon>
        <taxon>Insecta</taxon>
        <taxon>Pterygota</taxon>
        <taxon>Neoptera</taxon>
        <taxon>Endopterygota</taxon>
        <taxon>Diptera</taxon>
        <taxon>Brachycera</taxon>
        <taxon>Muscomorpha</taxon>
        <taxon>Oestroidea</taxon>
        <taxon>Calliphoridae</taxon>
        <taxon>Luciliinae</taxon>
        <taxon>Lucilia</taxon>
    </lineage>
</organism>
<dbReference type="Proteomes" id="UP000037069">
    <property type="component" value="Unassembled WGS sequence"/>
</dbReference>
<reference evidence="2 3" key="1">
    <citation type="journal article" date="2015" name="Nat. Commun.">
        <title>Lucilia cuprina genome unlocks parasitic fly biology to underpin future interventions.</title>
        <authorList>
            <person name="Anstead C.A."/>
            <person name="Korhonen P.K."/>
            <person name="Young N.D."/>
            <person name="Hall R.S."/>
            <person name="Jex A.R."/>
            <person name="Murali S.C."/>
            <person name="Hughes D.S."/>
            <person name="Lee S.F."/>
            <person name="Perry T."/>
            <person name="Stroehlein A.J."/>
            <person name="Ansell B.R."/>
            <person name="Breugelmans B."/>
            <person name="Hofmann A."/>
            <person name="Qu J."/>
            <person name="Dugan S."/>
            <person name="Lee S.L."/>
            <person name="Chao H."/>
            <person name="Dinh H."/>
            <person name="Han Y."/>
            <person name="Doddapaneni H.V."/>
            <person name="Worley K.C."/>
            <person name="Muzny D.M."/>
            <person name="Ioannidis P."/>
            <person name="Waterhouse R.M."/>
            <person name="Zdobnov E.M."/>
            <person name="James P.J."/>
            <person name="Bagnall N.H."/>
            <person name="Kotze A.C."/>
            <person name="Gibbs R.A."/>
            <person name="Richards S."/>
            <person name="Batterham P."/>
            <person name="Gasser R.B."/>
        </authorList>
    </citation>
    <scope>NUCLEOTIDE SEQUENCE [LARGE SCALE GENOMIC DNA]</scope>
    <source>
        <strain evidence="2 3">LS</strain>
        <tissue evidence="2">Full body</tissue>
    </source>
</reference>
<feature type="chain" id="PRO_5005535362" description="Kazal-like domain-containing protein" evidence="1">
    <location>
        <begin position="22"/>
        <end position="108"/>
    </location>
</feature>
<protein>
    <recommendedName>
        <fullName evidence="4">Kazal-like domain-containing protein</fullName>
    </recommendedName>
</protein>
<keyword evidence="3" id="KW-1185">Reference proteome</keyword>
<proteinExistence type="predicted"/>
<dbReference type="InterPro" id="IPR036058">
    <property type="entry name" value="Kazal_dom_sf"/>
</dbReference>
<name>A0A0L0BW85_LUCCU</name>
<feature type="signal peptide" evidence="1">
    <location>
        <begin position="1"/>
        <end position="21"/>
    </location>
</feature>
<evidence type="ECO:0000313" key="2">
    <source>
        <dbReference type="EMBL" id="KNC24287.1"/>
    </source>
</evidence>
<keyword evidence="1" id="KW-0732">Signal</keyword>
<evidence type="ECO:0008006" key="4">
    <source>
        <dbReference type="Google" id="ProtNLM"/>
    </source>
</evidence>
<dbReference type="SUPFAM" id="SSF100895">
    <property type="entry name" value="Kazal-type serine protease inhibitors"/>
    <property type="match status" value="1"/>
</dbReference>
<accession>A0A0L0BW85</accession>
<dbReference type="OrthoDB" id="10335670at2759"/>
<dbReference type="AlphaFoldDB" id="A0A0L0BW85"/>
<comment type="caution">
    <text evidence="2">The sequence shown here is derived from an EMBL/GenBank/DDBJ whole genome shotgun (WGS) entry which is preliminary data.</text>
</comment>
<dbReference type="EMBL" id="JRES01001246">
    <property type="protein sequence ID" value="KNC24287.1"/>
    <property type="molecule type" value="Genomic_DNA"/>
</dbReference>
<sequence length="108" mass="12140">MHFVTVCIILLLSVFFCFVTGDDLTNCMKACHIEYEPVCATITNNEGKSFECSFINECFLEEFMCVKDIKDLEKKPDACSEDPPECIDIVKDALVGTDDNEFVPIVTP</sequence>
<gene>
    <name evidence="2" type="ORF">FF38_02041</name>
</gene>
<evidence type="ECO:0000256" key="1">
    <source>
        <dbReference type="SAM" id="SignalP"/>
    </source>
</evidence>
<evidence type="ECO:0000313" key="3">
    <source>
        <dbReference type="Proteomes" id="UP000037069"/>
    </source>
</evidence>
<dbReference type="Gene3D" id="3.30.60.30">
    <property type="match status" value="1"/>
</dbReference>